<evidence type="ECO:0000313" key="2">
    <source>
        <dbReference type="EMBL" id="NGO72497.1"/>
    </source>
</evidence>
<dbReference type="AlphaFoldDB" id="A0A6G4X6L7"/>
<proteinExistence type="predicted"/>
<feature type="domain" description="HTH marR-type" evidence="1">
    <location>
        <begin position="1"/>
        <end position="144"/>
    </location>
</feature>
<protein>
    <submittedName>
        <fullName evidence="2">Winged helix-turn-helix transcriptional regulator</fullName>
    </submittedName>
</protein>
<name>A0A6G4X6L7_9ACTN</name>
<sequence length="150" mass="16438">MSGAPDTNSPPLASGPALFRLVRVLGRKPGSLEQDRLIHIQVVQAVGDPEDPDAEVTIGSVAERLKLNPSTASRMVTDAVKSGYVTHAPSERDSRSKVLALTRAGQGLLTRSREYQQQVFDDLVAEWPDDEAREFSRLLVKFADAVERRS</sequence>
<evidence type="ECO:0000259" key="1">
    <source>
        <dbReference type="PROSITE" id="PS50995"/>
    </source>
</evidence>
<dbReference type="RefSeq" id="WP_165302180.1">
    <property type="nucleotide sequence ID" value="NZ_JAAKZZ010000472.1"/>
</dbReference>
<accession>A0A6G4X6L7</accession>
<dbReference type="SMART" id="SM00347">
    <property type="entry name" value="HTH_MARR"/>
    <property type="match status" value="1"/>
</dbReference>
<dbReference type="GO" id="GO:0003700">
    <property type="term" value="F:DNA-binding transcription factor activity"/>
    <property type="evidence" value="ECO:0007669"/>
    <property type="project" value="InterPro"/>
</dbReference>
<dbReference type="EMBL" id="JAAKZZ010000472">
    <property type="protein sequence ID" value="NGO72497.1"/>
    <property type="molecule type" value="Genomic_DNA"/>
</dbReference>
<dbReference type="InterPro" id="IPR036388">
    <property type="entry name" value="WH-like_DNA-bd_sf"/>
</dbReference>
<dbReference type="Pfam" id="PF12802">
    <property type="entry name" value="MarR_2"/>
    <property type="match status" value="1"/>
</dbReference>
<dbReference type="PANTHER" id="PTHR33164">
    <property type="entry name" value="TRANSCRIPTIONAL REGULATOR, MARR FAMILY"/>
    <property type="match status" value="1"/>
</dbReference>
<dbReference type="Proteomes" id="UP000477722">
    <property type="component" value="Unassembled WGS sequence"/>
</dbReference>
<reference evidence="2 3" key="1">
    <citation type="submission" date="2020-02" db="EMBL/GenBank/DDBJ databases">
        <title>Whole-genome analyses of novel actinobacteria.</title>
        <authorList>
            <person name="Sahin N."/>
            <person name="Tatar D."/>
        </authorList>
    </citation>
    <scope>NUCLEOTIDE SEQUENCE [LARGE SCALE GENOMIC DNA]</scope>
    <source>
        <strain evidence="2 3">SB3404</strain>
    </source>
</reference>
<dbReference type="PROSITE" id="PS50995">
    <property type="entry name" value="HTH_MARR_2"/>
    <property type="match status" value="1"/>
</dbReference>
<evidence type="ECO:0000313" key="3">
    <source>
        <dbReference type="Proteomes" id="UP000477722"/>
    </source>
</evidence>
<gene>
    <name evidence="2" type="ORF">G5C65_29915</name>
</gene>
<keyword evidence="3" id="KW-1185">Reference proteome</keyword>
<dbReference type="GO" id="GO:0006950">
    <property type="term" value="P:response to stress"/>
    <property type="evidence" value="ECO:0007669"/>
    <property type="project" value="TreeGrafter"/>
</dbReference>
<dbReference type="Gene3D" id="1.10.10.10">
    <property type="entry name" value="Winged helix-like DNA-binding domain superfamily/Winged helix DNA-binding domain"/>
    <property type="match status" value="1"/>
</dbReference>
<dbReference type="InterPro" id="IPR000835">
    <property type="entry name" value="HTH_MarR-typ"/>
</dbReference>
<dbReference type="SUPFAM" id="SSF46785">
    <property type="entry name" value="Winged helix' DNA-binding domain"/>
    <property type="match status" value="1"/>
</dbReference>
<organism evidence="2 3">
    <name type="scientific">Streptomyces boncukensis</name>
    <dbReference type="NCBI Taxonomy" id="2711219"/>
    <lineage>
        <taxon>Bacteria</taxon>
        <taxon>Bacillati</taxon>
        <taxon>Actinomycetota</taxon>
        <taxon>Actinomycetes</taxon>
        <taxon>Kitasatosporales</taxon>
        <taxon>Streptomycetaceae</taxon>
        <taxon>Streptomyces</taxon>
    </lineage>
</organism>
<dbReference type="InterPro" id="IPR036390">
    <property type="entry name" value="WH_DNA-bd_sf"/>
</dbReference>
<comment type="caution">
    <text evidence="2">The sequence shown here is derived from an EMBL/GenBank/DDBJ whole genome shotgun (WGS) entry which is preliminary data.</text>
</comment>
<dbReference type="PANTHER" id="PTHR33164:SF57">
    <property type="entry name" value="MARR-FAMILY TRANSCRIPTIONAL REGULATOR"/>
    <property type="match status" value="1"/>
</dbReference>
<dbReference type="InterPro" id="IPR039422">
    <property type="entry name" value="MarR/SlyA-like"/>
</dbReference>